<keyword evidence="6" id="KW-1185">Reference proteome</keyword>
<name>A0ABQ7J516_9APIC</name>
<evidence type="ECO:0000313" key="5">
    <source>
        <dbReference type="EMBL" id="KAF8819030.1"/>
    </source>
</evidence>
<feature type="compositionally biased region" description="Basic and acidic residues" evidence="3">
    <location>
        <begin position="282"/>
        <end position="291"/>
    </location>
</feature>
<accession>A0ABQ7J516</accession>
<feature type="domain" description="SH3" evidence="4">
    <location>
        <begin position="693"/>
        <end position="760"/>
    </location>
</feature>
<dbReference type="Proteomes" id="UP000823046">
    <property type="component" value="Unassembled WGS sequence"/>
</dbReference>
<dbReference type="InterPro" id="IPR036028">
    <property type="entry name" value="SH3-like_dom_sf"/>
</dbReference>
<feature type="compositionally biased region" description="Polar residues" evidence="3">
    <location>
        <begin position="529"/>
        <end position="550"/>
    </location>
</feature>
<organism evidence="5 6">
    <name type="scientific">Cardiosporidium cionae</name>
    <dbReference type="NCBI Taxonomy" id="476202"/>
    <lineage>
        <taxon>Eukaryota</taxon>
        <taxon>Sar</taxon>
        <taxon>Alveolata</taxon>
        <taxon>Apicomplexa</taxon>
        <taxon>Aconoidasida</taxon>
        <taxon>Nephromycida</taxon>
        <taxon>Cardiosporidium</taxon>
    </lineage>
</organism>
<feature type="compositionally biased region" description="Polar residues" evidence="3">
    <location>
        <begin position="179"/>
        <end position="193"/>
    </location>
</feature>
<feature type="region of interest" description="Disordered" evidence="3">
    <location>
        <begin position="599"/>
        <end position="627"/>
    </location>
</feature>
<dbReference type="CDD" id="cd00174">
    <property type="entry name" value="SH3"/>
    <property type="match status" value="1"/>
</dbReference>
<dbReference type="SUPFAM" id="SSF50044">
    <property type="entry name" value="SH3-domain"/>
    <property type="match status" value="2"/>
</dbReference>
<feature type="non-terminal residue" evidence="5">
    <location>
        <position position="1"/>
    </location>
</feature>
<feature type="region of interest" description="Disordered" evidence="3">
    <location>
        <begin position="646"/>
        <end position="680"/>
    </location>
</feature>
<evidence type="ECO:0000256" key="1">
    <source>
        <dbReference type="ARBA" id="ARBA00022443"/>
    </source>
</evidence>
<evidence type="ECO:0000256" key="2">
    <source>
        <dbReference type="PROSITE-ProRule" id="PRU00192"/>
    </source>
</evidence>
<feature type="region of interest" description="Disordered" evidence="3">
    <location>
        <begin position="529"/>
        <end position="552"/>
    </location>
</feature>
<sequence length="782" mass="84712">TTDIPSNGKRWNAKVRERFSIHSEEASFPPLIAMMPLSEKPIDTPSSDSILSPSPILSNSGPCSVLPQWRRKSFHTLPSLKKAFPEKPKIHTSSHYFTSPPLLSSSVLLSPSSVALPRGTWLPPSAASLPSPYLTFSSQSSLWKGSSSLDSIEWREPPLEGASSTSLSPPPVLQRPPLQETTRSIQRARSESSPRPLLSHSFPLGGRRDPLSLRLASRRSYSSFFPLAESPHSLNTPMASTRAYRPPSSPPEKPTHGPTLSPLADLPSQGPLFSNPKPTPSRWEERGEGASHHTVPWEGHASTPFSPLATSHPVDATTISPLRPSESVSTLDATHYPSASLIPGNRVSMGMFPYGTPFSHGSTFPPSTITALASVSVGNPSQSTNPPYGGNTQGEESSLVALSPLLNIPSNGMTLPSVPHKGGSGEATPSETLSSPVEVGLMVVDEAICGWKAKDKNQLSVQADQKLYIVSRHNSGWTYGFLIEPESTKKKFGWFPSNICRSVENRKKRITSKKLAENSPKMRVTMPFTSTSNISQTPLLDGSPSGNPTVPSLRPLEAIVDGSWDAEGGVFSPNTITSSMNSLYGPSSFSKTFPRFSQVENPSAASREGNGDETSSRGDGASPSQDTRSFFDMQIDLGNTQPSLVVSSTKHEMPSASIDASSPSALTDTHSSQDGCGATGRNREVSIVQVIPEKVEVQEVRWDWNGELADGSNTLLLKFRKGEKIEILAHHMTGWIFGRIRGEPQRRGWFPDYMLHDPDEMLARLLREANAFKEGKNSQCES</sequence>
<feature type="region of interest" description="Disordered" evidence="3">
    <location>
        <begin position="376"/>
        <end position="395"/>
    </location>
</feature>
<feature type="compositionally biased region" description="Low complexity" evidence="3">
    <location>
        <begin position="654"/>
        <end position="665"/>
    </location>
</feature>
<feature type="compositionally biased region" description="Polar residues" evidence="3">
    <location>
        <begin position="376"/>
        <end position="386"/>
    </location>
</feature>
<protein>
    <recommendedName>
        <fullName evidence="4">SH3 domain-containing protein</fullName>
    </recommendedName>
</protein>
<reference evidence="5 6" key="1">
    <citation type="journal article" date="2020" name="bioRxiv">
        <title>Metabolic contributions of an alphaproteobacterial endosymbiont in the apicomplexan Cardiosporidium cionae.</title>
        <authorList>
            <person name="Hunter E.S."/>
            <person name="Paight C.J."/>
            <person name="Lane C.E."/>
        </authorList>
    </citation>
    <scope>NUCLEOTIDE SEQUENCE [LARGE SCALE GENOMIC DNA]</scope>
    <source>
        <strain evidence="5">ESH_2018</strain>
    </source>
</reference>
<feature type="region of interest" description="Disordered" evidence="3">
    <location>
        <begin position="158"/>
        <end position="209"/>
    </location>
</feature>
<evidence type="ECO:0000259" key="4">
    <source>
        <dbReference type="PROSITE" id="PS50002"/>
    </source>
</evidence>
<keyword evidence="1 2" id="KW-0728">SH3 domain</keyword>
<gene>
    <name evidence="5" type="ORF">IE077_001869</name>
</gene>
<evidence type="ECO:0000313" key="6">
    <source>
        <dbReference type="Proteomes" id="UP000823046"/>
    </source>
</evidence>
<feature type="region of interest" description="Disordered" evidence="3">
    <location>
        <begin position="412"/>
        <end position="433"/>
    </location>
</feature>
<dbReference type="InterPro" id="IPR001452">
    <property type="entry name" value="SH3_domain"/>
</dbReference>
<dbReference type="PROSITE" id="PS50002">
    <property type="entry name" value="SH3"/>
    <property type="match status" value="2"/>
</dbReference>
<proteinExistence type="predicted"/>
<dbReference type="SMART" id="SM00326">
    <property type="entry name" value="SH3"/>
    <property type="match status" value="2"/>
</dbReference>
<feature type="region of interest" description="Disordered" evidence="3">
    <location>
        <begin position="227"/>
        <end position="328"/>
    </location>
</feature>
<evidence type="ECO:0000256" key="3">
    <source>
        <dbReference type="SAM" id="MobiDB-lite"/>
    </source>
</evidence>
<dbReference type="Gene3D" id="2.30.30.40">
    <property type="entry name" value="SH3 Domains"/>
    <property type="match status" value="2"/>
</dbReference>
<comment type="caution">
    <text evidence="5">The sequence shown here is derived from an EMBL/GenBank/DDBJ whole genome shotgun (WGS) entry which is preliminary data.</text>
</comment>
<dbReference type="EMBL" id="JADAQX010001023">
    <property type="protein sequence ID" value="KAF8819030.1"/>
    <property type="molecule type" value="Genomic_DNA"/>
</dbReference>
<feature type="domain" description="SH3" evidence="4">
    <location>
        <begin position="440"/>
        <end position="505"/>
    </location>
</feature>